<evidence type="ECO:0000256" key="8">
    <source>
        <dbReference type="ARBA" id="ARBA00067480"/>
    </source>
</evidence>
<evidence type="ECO:0000256" key="10">
    <source>
        <dbReference type="SAM" id="MobiDB-lite"/>
    </source>
</evidence>
<dbReference type="Proteomes" id="UP000007875">
    <property type="component" value="Unassembled WGS sequence"/>
</dbReference>
<dbReference type="GeneTree" id="ENSGT00940000158989"/>
<dbReference type="PANTHER" id="PTHR22957:SF645">
    <property type="entry name" value="LD27216P"/>
    <property type="match status" value="1"/>
</dbReference>
<evidence type="ECO:0000256" key="1">
    <source>
        <dbReference type="ARBA" id="ARBA00004496"/>
    </source>
</evidence>
<protein>
    <recommendedName>
        <fullName evidence="8">TBC1 domain family member 15</fullName>
    </recommendedName>
    <alternativeName>
        <fullName evidence="9">GTPase-activating protein RAB7</fullName>
    </alternativeName>
</protein>
<evidence type="ECO:0000256" key="9">
    <source>
        <dbReference type="ARBA" id="ARBA00082539"/>
    </source>
</evidence>
<comment type="subcellular location">
    <subcellularLocation>
        <location evidence="1">Cytoplasm</location>
    </subcellularLocation>
</comment>
<dbReference type="HOGENOM" id="CLU_004457_2_2_1"/>
<organism evidence="12 13">
    <name type="scientific">Ciona savignyi</name>
    <name type="common">Pacific transparent sea squirt</name>
    <dbReference type="NCBI Taxonomy" id="51511"/>
    <lineage>
        <taxon>Eukaryota</taxon>
        <taxon>Metazoa</taxon>
        <taxon>Chordata</taxon>
        <taxon>Tunicata</taxon>
        <taxon>Ascidiacea</taxon>
        <taxon>Phlebobranchia</taxon>
        <taxon>Cionidae</taxon>
        <taxon>Ciona</taxon>
    </lineage>
</organism>
<dbReference type="PROSITE" id="PS50086">
    <property type="entry name" value="TBC_RABGAP"/>
    <property type="match status" value="1"/>
</dbReference>
<dbReference type="InterPro" id="IPR021935">
    <property type="entry name" value="SGSM1/2_RBD"/>
</dbReference>
<dbReference type="GO" id="GO:0005737">
    <property type="term" value="C:cytoplasm"/>
    <property type="evidence" value="ECO:0007669"/>
    <property type="project" value="UniProtKB-SubCell"/>
</dbReference>
<evidence type="ECO:0000259" key="11">
    <source>
        <dbReference type="PROSITE" id="PS50086"/>
    </source>
</evidence>
<evidence type="ECO:0000256" key="3">
    <source>
        <dbReference type="ARBA" id="ARBA00022490"/>
    </source>
</evidence>
<feature type="domain" description="Rab-GAP TBC" evidence="11">
    <location>
        <begin position="368"/>
        <end position="578"/>
    </location>
</feature>
<dbReference type="Pfam" id="PF00566">
    <property type="entry name" value="RabGAP-TBC"/>
    <property type="match status" value="1"/>
</dbReference>
<evidence type="ECO:0000256" key="6">
    <source>
        <dbReference type="ARBA" id="ARBA00055283"/>
    </source>
</evidence>
<dbReference type="InterPro" id="IPR000195">
    <property type="entry name" value="Rab-GAP-TBC_dom"/>
</dbReference>
<dbReference type="eggNOG" id="KOG2197">
    <property type="taxonomic scope" value="Eukaryota"/>
</dbReference>
<dbReference type="InParanoid" id="H2YWA9"/>
<dbReference type="SUPFAM" id="SSF47923">
    <property type="entry name" value="Ypt/Rab-GAP domain of gyp1p"/>
    <property type="match status" value="2"/>
</dbReference>
<accession>H2YWA9</accession>
<evidence type="ECO:0000313" key="12">
    <source>
        <dbReference type="Ensembl" id="ENSCSAVP00000009620.1"/>
    </source>
</evidence>
<evidence type="ECO:0000313" key="13">
    <source>
        <dbReference type="Proteomes" id="UP000007875"/>
    </source>
</evidence>
<dbReference type="OMA" id="LPIHVCK"/>
<dbReference type="SMART" id="SM00164">
    <property type="entry name" value="TBC"/>
    <property type="match status" value="1"/>
</dbReference>
<dbReference type="Ensembl" id="ENSCSAVT00000009738.1">
    <property type="protein sequence ID" value="ENSCSAVP00000009620.1"/>
    <property type="gene ID" value="ENSCSAVG00000005644.1"/>
</dbReference>
<reference evidence="12" key="3">
    <citation type="submission" date="2025-09" db="UniProtKB">
        <authorList>
            <consortium name="Ensembl"/>
        </authorList>
    </citation>
    <scope>IDENTIFICATION</scope>
</reference>
<comment type="subunit">
    <text evidence="7">Interacts with non-phosphorylated form of RAB8A; phosphorylation of RAB8A at 'Thr-72' disrupts this interaction. Interacts with ARMC12.</text>
</comment>
<evidence type="ECO:0000256" key="5">
    <source>
        <dbReference type="ARBA" id="ARBA00022990"/>
    </source>
</evidence>
<dbReference type="Pfam" id="PF12068">
    <property type="entry name" value="PH_RBD"/>
    <property type="match status" value="1"/>
</dbReference>
<reference evidence="13" key="1">
    <citation type="submission" date="2003-08" db="EMBL/GenBank/DDBJ databases">
        <authorList>
            <person name="Birren B."/>
            <person name="Nusbaum C."/>
            <person name="Abebe A."/>
            <person name="Abouelleil A."/>
            <person name="Adekoya E."/>
            <person name="Ait-zahra M."/>
            <person name="Allen N."/>
            <person name="Allen T."/>
            <person name="An P."/>
            <person name="Anderson M."/>
            <person name="Anderson S."/>
            <person name="Arachchi H."/>
            <person name="Armbruster J."/>
            <person name="Bachantsang P."/>
            <person name="Baldwin J."/>
            <person name="Barry A."/>
            <person name="Bayul T."/>
            <person name="Blitshsteyn B."/>
            <person name="Bloom T."/>
            <person name="Blye J."/>
            <person name="Boguslavskiy L."/>
            <person name="Borowsky M."/>
            <person name="Boukhgalter B."/>
            <person name="Brunache A."/>
            <person name="Butler J."/>
            <person name="Calixte N."/>
            <person name="Calvo S."/>
            <person name="Camarata J."/>
            <person name="Campo K."/>
            <person name="Chang J."/>
            <person name="Cheshatsang Y."/>
            <person name="Citroen M."/>
            <person name="Collymore A."/>
            <person name="Considine T."/>
            <person name="Cook A."/>
            <person name="Cooke P."/>
            <person name="Corum B."/>
            <person name="Cuomo C."/>
            <person name="David R."/>
            <person name="Dawoe T."/>
            <person name="Degray S."/>
            <person name="Dodge S."/>
            <person name="Dooley K."/>
            <person name="Dorje P."/>
            <person name="Dorjee K."/>
            <person name="Dorris L."/>
            <person name="Duffey N."/>
            <person name="Dupes A."/>
            <person name="Elkins T."/>
            <person name="Engels R."/>
            <person name="Erickson J."/>
            <person name="Farina A."/>
            <person name="Faro S."/>
            <person name="Ferreira P."/>
            <person name="Fischer H."/>
            <person name="Fitzgerald M."/>
            <person name="Foley K."/>
            <person name="Gage D."/>
            <person name="Galagan J."/>
            <person name="Gearin G."/>
            <person name="Gnerre S."/>
            <person name="Gnirke A."/>
            <person name="Goyette A."/>
            <person name="Graham J."/>
            <person name="Grandbois E."/>
            <person name="Gyaltsen K."/>
            <person name="Hafez N."/>
            <person name="Hagopian D."/>
            <person name="Hagos B."/>
            <person name="Hall J."/>
            <person name="Hatcher B."/>
            <person name="Heller A."/>
            <person name="Higgins H."/>
            <person name="Honan T."/>
            <person name="Horn A."/>
            <person name="Houde N."/>
            <person name="Hughes L."/>
            <person name="Hulme W."/>
            <person name="Husby E."/>
            <person name="Iliev I."/>
            <person name="Jaffe D."/>
            <person name="Jones C."/>
            <person name="Kamal M."/>
            <person name="Kamat A."/>
            <person name="Kamvysselis M."/>
            <person name="Karlsson E."/>
            <person name="Kells C."/>
            <person name="Kieu A."/>
            <person name="Kisner P."/>
            <person name="Kodira C."/>
            <person name="Kulbokas E."/>
            <person name="Labutti K."/>
            <person name="Lama D."/>
            <person name="Landers T."/>
            <person name="Leger J."/>
            <person name="Levine S."/>
            <person name="Lewis D."/>
            <person name="Lewis T."/>
            <person name="Lindblad-toh K."/>
            <person name="Liu X."/>
            <person name="Lokyitsang T."/>
            <person name="Lokyitsang Y."/>
            <person name="Lucien O."/>
            <person name="Lui A."/>
            <person name="Ma L.J."/>
            <person name="Mabbitt R."/>
            <person name="Macdonald J."/>
            <person name="Maclean C."/>
            <person name="Major J."/>
            <person name="Manning J."/>
            <person name="Marabella R."/>
            <person name="Maru K."/>
            <person name="Matthews C."/>
            <person name="Mauceli E."/>
            <person name="Mccarthy M."/>
            <person name="Mcdonough S."/>
            <person name="Mcghee T."/>
            <person name="Meldrim J."/>
            <person name="Meneus L."/>
            <person name="Mesirov J."/>
            <person name="Mihalev A."/>
            <person name="Mihova T."/>
            <person name="Mikkelsen T."/>
            <person name="Mlenga V."/>
            <person name="Moru K."/>
            <person name="Mozes J."/>
            <person name="Mulrain L."/>
            <person name="Munson G."/>
            <person name="Naylor J."/>
            <person name="Newes C."/>
            <person name="Nguyen C."/>
            <person name="Nguyen N."/>
            <person name="Nguyen T."/>
            <person name="Nicol R."/>
            <person name="Nielsen C."/>
            <person name="Nizzari M."/>
            <person name="Norbu C."/>
            <person name="Norbu N."/>
            <person name="O'donnell P."/>
            <person name="Okoawo O."/>
            <person name="O'leary S."/>
            <person name="Omotosho B."/>
            <person name="O'neill K."/>
            <person name="Osman S."/>
            <person name="Parker S."/>
            <person name="Perrin D."/>
            <person name="Phunkhang P."/>
            <person name="Piqani B."/>
            <person name="Purcell S."/>
            <person name="Rachupka T."/>
            <person name="Ramasamy U."/>
            <person name="Rameau R."/>
            <person name="Ray V."/>
            <person name="Raymond C."/>
            <person name="Retta R."/>
            <person name="Richardson S."/>
            <person name="Rise C."/>
            <person name="Rodriguez J."/>
            <person name="Rogers J."/>
            <person name="Rogov P."/>
            <person name="Rutman M."/>
            <person name="Schupbach R."/>
            <person name="Seaman C."/>
            <person name="Settipalli S."/>
            <person name="Sharpe T."/>
            <person name="Sheridan J."/>
            <person name="Sherpa N."/>
            <person name="Shi J."/>
            <person name="Smirnov S."/>
            <person name="Smith C."/>
            <person name="Sougnez C."/>
            <person name="Spencer B."/>
            <person name="Stalker J."/>
            <person name="Stange-thomann N."/>
            <person name="Stavropoulos S."/>
            <person name="Stetson K."/>
            <person name="Stone C."/>
            <person name="Stone S."/>
            <person name="Stubbs M."/>
            <person name="Talamas J."/>
            <person name="Tchuinga P."/>
            <person name="Tenzing P."/>
            <person name="Tesfaye S."/>
            <person name="Theodore J."/>
            <person name="Thoulutsang Y."/>
            <person name="Topham K."/>
            <person name="Towey S."/>
            <person name="Tsamla T."/>
            <person name="Tsomo N."/>
            <person name="Vallee D."/>
            <person name="Vassiliev H."/>
            <person name="Venkataraman V."/>
            <person name="Vinson J."/>
            <person name="Vo A."/>
            <person name="Wade C."/>
            <person name="Wang S."/>
            <person name="Wangchuk T."/>
            <person name="Wangdi T."/>
            <person name="Whittaker C."/>
            <person name="Wilkinson J."/>
            <person name="Wu Y."/>
            <person name="Wyman D."/>
            <person name="Yadav S."/>
            <person name="Yang S."/>
            <person name="Yang X."/>
            <person name="Yeager S."/>
            <person name="Yee E."/>
            <person name="Young G."/>
            <person name="Zainoun J."/>
            <person name="Zembeck L."/>
            <person name="Zimmer A."/>
            <person name="Zody M."/>
            <person name="Lander E."/>
        </authorList>
    </citation>
    <scope>NUCLEOTIDE SEQUENCE [LARGE SCALE GENOMIC DNA]</scope>
</reference>
<comment type="function">
    <text evidence="6">Acts as a GTPase activating protein for RAB7A. Does not act on RAB4, RAB5 or RAB6.</text>
</comment>
<dbReference type="FunFam" id="1.10.8.270:FF:000005">
    <property type="entry name" value="TBC1 domain family member 15"/>
    <property type="match status" value="1"/>
</dbReference>
<feature type="compositionally biased region" description="Polar residues" evidence="10">
    <location>
        <begin position="97"/>
        <end position="119"/>
    </location>
</feature>
<proteinExistence type="predicted"/>
<dbReference type="Gene3D" id="1.10.472.80">
    <property type="entry name" value="Ypt/Rab-GAP domain of gyp1p, domain 3"/>
    <property type="match status" value="1"/>
</dbReference>
<dbReference type="FunFam" id="1.10.472.80:FF:000005">
    <property type="entry name" value="TBC1 domain family member 15"/>
    <property type="match status" value="1"/>
</dbReference>
<dbReference type="AlphaFoldDB" id="H2YWA9"/>
<evidence type="ECO:0000256" key="4">
    <source>
        <dbReference type="ARBA" id="ARBA00022553"/>
    </source>
</evidence>
<sequence>MEVSAYLSGKMQRNGEQKLVVFEQSGVFIHLIVNPTDDDKLLSGKLSLFEEGSARKVGWSQITSLPADVDGDTQVLSGTSSAVVGCDIAVPPPIPTQEITSDQRQQSVSPNSSEPDWTVVNDSSKQKKIDESFDIEMDVLSSGSNEIPQSTYDFTISLDDIRYIKKSKKGLNWKYLLLELKDGAHLPTLHFHEGGSNKFLKAIEAYVLTTPSSKYARAIELTSHNNNALTQSFDELNLFGENGQQHSQRGKGFLNDPMSSAYSGLSKVTNYLQDWFNPAEDQLRRPKHERASIVPEDSTEAVGSSRIQIKREDGTAGGFEVITCADLGPRSEPSRSDPIDEEFWNNHKDEDGRILDEEGIKIAIFRGGIKPSLRKEVWKYLLNYYQWGHTAAEMKVHKQQKEDDYYRMKMQWKSITADQETRFSVIRDNKCLIDKDVTRTDRTRIFYEGQENVSLKLLNDVLMTYCMYNFDLGYVQGMSDLLSPILEVMGSEVDAFWCFVGYMNIVQHNFDINQQGMKQQLRELRILLQYLEPKLWDHFVEKESSNLYFCFRWLLIRFKREFSFEDIQTLWETSWTNLPCPNFHLLVCIALLDTEKSNLMREECGFTEILKHINEMSGKIDLEMTLRKAEGIYLQLSTCRKDLPVDIRHIIGI</sequence>
<reference evidence="12" key="2">
    <citation type="submission" date="2025-08" db="UniProtKB">
        <authorList>
            <consortium name="Ensembl"/>
        </authorList>
    </citation>
    <scope>IDENTIFICATION</scope>
</reference>
<dbReference type="STRING" id="51511.ENSCSAVP00000009620"/>
<dbReference type="FunCoup" id="H2YWA9">
    <property type="interactions" value="734"/>
</dbReference>
<keyword evidence="13" id="KW-1185">Reference proteome</keyword>
<evidence type="ECO:0000256" key="7">
    <source>
        <dbReference type="ARBA" id="ARBA00065268"/>
    </source>
</evidence>
<dbReference type="Gene3D" id="1.10.8.270">
    <property type="entry name" value="putative rabgap domain of human tbc1 domain family member 14 like domains"/>
    <property type="match status" value="1"/>
</dbReference>
<feature type="region of interest" description="Disordered" evidence="10">
    <location>
        <begin position="93"/>
        <end position="119"/>
    </location>
</feature>
<evidence type="ECO:0000256" key="2">
    <source>
        <dbReference type="ARBA" id="ARBA00022468"/>
    </source>
</evidence>
<dbReference type="PANTHER" id="PTHR22957">
    <property type="entry name" value="TBC1 DOMAIN FAMILY MEMBER GTPASE-ACTIVATING PROTEIN"/>
    <property type="match status" value="1"/>
</dbReference>
<keyword evidence="2" id="KW-0343">GTPase activation</keyword>
<dbReference type="GO" id="GO:0005096">
    <property type="term" value="F:GTPase activator activity"/>
    <property type="evidence" value="ECO:0007669"/>
    <property type="project" value="UniProtKB-KW"/>
</dbReference>
<name>H2YWA9_CIOSA</name>
<dbReference type="InterPro" id="IPR035969">
    <property type="entry name" value="Rab-GAP_TBC_sf"/>
</dbReference>
<keyword evidence="3" id="KW-0963">Cytoplasm</keyword>
<keyword evidence="5" id="KW-0007">Acetylation</keyword>
<feature type="region of interest" description="Disordered" evidence="10">
    <location>
        <begin position="284"/>
        <end position="305"/>
    </location>
</feature>
<keyword evidence="4" id="KW-0597">Phosphoprotein</keyword>